<dbReference type="GO" id="GO:0070593">
    <property type="term" value="P:dendrite self-avoidance"/>
    <property type="evidence" value="ECO:0007669"/>
    <property type="project" value="TreeGrafter"/>
</dbReference>
<dbReference type="InterPro" id="IPR013783">
    <property type="entry name" value="Ig-like_fold"/>
</dbReference>
<dbReference type="GO" id="GO:0007156">
    <property type="term" value="P:homophilic cell adhesion via plasma membrane adhesion molecules"/>
    <property type="evidence" value="ECO:0007669"/>
    <property type="project" value="TreeGrafter"/>
</dbReference>
<feature type="domain" description="Fibronectin type-III" evidence="16">
    <location>
        <begin position="2624"/>
        <end position="2720"/>
    </location>
</feature>
<name>A0A162T4R9_9CRUS</name>
<dbReference type="SMART" id="SM00408">
    <property type="entry name" value="IGc2"/>
    <property type="match status" value="23"/>
</dbReference>
<dbReference type="InterPro" id="IPR036179">
    <property type="entry name" value="Ig-like_dom_sf"/>
</dbReference>
<evidence type="ECO:0000256" key="4">
    <source>
        <dbReference type="ARBA" id="ARBA00022692"/>
    </source>
</evidence>
<dbReference type="FunFam" id="2.60.40.10:FF:000333">
    <property type="entry name" value="Down syndrome cell adhesion molecule"/>
    <property type="match status" value="1"/>
</dbReference>
<feature type="domain" description="Ig-like" evidence="15">
    <location>
        <begin position="751"/>
        <end position="841"/>
    </location>
</feature>
<feature type="region of interest" description="Disordered" evidence="13">
    <location>
        <begin position="3235"/>
        <end position="3265"/>
    </location>
</feature>
<dbReference type="FunFam" id="2.60.40.10:FF:000324">
    <property type="entry name" value="Down syndrome cell adhesion molecule, isoform D"/>
    <property type="match status" value="1"/>
</dbReference>
<sequence length="3438" mass="369884">MSLIVEQRQSKSSSLLCQAQGYPTPVFSSAKMIISDFRVDVLFYTKKSQLVALYRVSQPNCQVSLLKDSGLTNWLLPVRPRVIPYHHSEPSGSVKPRFSTAATSTSLLHSNSAALSLFCAAQGFPVPITRTDDERPAASSSTKGYLFQHLGYCTSGRKIEGSLIAVAAIQRQAYLTCDVTAFPVPIFRYFVLFFPVCFPASGNFPRPFHAIAIKMEKQKERWYKYVEGSTAKQPVKLDDRVKQVSGTLIIKEAKVEDSGKYLCNVNNSVGGESVETVLTVTAPLSASIEPQVQTVDYGRPATLTCNPEGNPIKSISWMKDGVAMSHTDNVLRIEQVRREDKGMYQCFVRNDQESAQASAELKLGGRFDPPQFLSTFAERTLQPGPSVSLKCSASGNPLPEISWELDGKKISSSERVQIGHFTAGTNEVVSYLNITAVHTNDGGLYKCSASSKVGHADHSARFNVYGLPFVRPMDKVAVVAGETMMVTCPVAGYPIDTIQWEKGGRVLPVNRRQQVFPNGTLIIENVQRSLDQGSYTCIAKNTQGFSAKGNLEVQVMVLPAINPFAFDQPVYSGDDVQLTCYVARGDEPIAVSWTLDGIPLDNSRPGVNLVNVGSKTSLLTMSNVNHNSDGEYRCVARNPAGISSYSANLTVYVPPKILPFSFGDEPFTSGDSAHTVCAAAEGDLPMDINWVFHGQPYSSMMGITTTKVGPRSNMLQIESVAAAHSGNYTCTARNNAGTRNHSAVLVVFVAPVIGPFSFGDTEYTLGMSAQINCIVVEGDLPVEISWTFHGPSSAMSGIETMKIGSRSSVLNIDSVAADHAGNYTCIARNFAAVRNYTATLNVYVVKKRRASTGNRTRITRVGGAHSTIEPSMLVKIVRPKILPFTFGEDEFHTPGSHVQTICIVGEGDLPIELTWTFRGDSKIGMADMGVSTTRVGPRSSVLQIDSVTAAHSGEYTCTAKNSVGSQSVVADLEVLVVPKILPFNFGEEDYTSGMSAQLQCIVTDGDVPVDIRWITSGQTHSALSGITFTKIGSKSSIMQIDSVDASHSGNYTCTAQNSAGRASYTAQLTVVVAPQIAPFSFGDDEALNAGDFVVVQCSAVKGDSPISLRWAFKSRPLASDSPITGLTINSLGDRISVLSIQSVAAVHNGEYTCTAENPAGVANYTATLTVNVVPRIVPFDLSDEAITSGQPVAIQCTVSEGDLPISFRWAFHGQELSSQMGISTIRINARVSLLSIDSIAAGHAGNYTCTAQNSAGSVNHTATLLVQVAPQLLPFSFGEGSMTSGQPITVQCMIIDGDLPMTLRWIFHGRELSSQMGISTFRLNPRVSLLSIDAVAAGHAGDYTCTAQNAAGQSNHTASLFVNVPPQIMPFSFGEGSLTSGQPVAIQCTVLEGDLPLSLRWAFHGQELSSQMGISIIKAGTRVSLLTIDSIAAGHSGDYTCTATNTAASVNYTASLAVNVAPEIAPFDFGDSTLNAGEAAQTQCIALKGDTPLNFTWTFHGDTSTFQTGVVTASVGQRSSALMIDSVSPNHAGTYTCTVRNQASSASYSTVLSVTVGPEIAPFDFGESTLNAGDAAQAQCMALKGDTPLHFTWTFHGDVTTFQPGVTTASVGQRSSVLMIDSLSPNHAGTYTCSVRNQAASASYSAVLSVSVAPEIAPFDFGESTLNAGEAAQTQCLAVKGDTPLNITWTFHGDVTTFQTGVVTASVGQRGSALIIDSVTTNHAGIYTCTVRNQVASASYSTVLSVSVAPEIAPFDFGEATLNAGDAAQTQCLALKGDTPLNFTWTFHGDVTDFPTGTVTTSVGQRGSALIIDYVTTNHAGVFTCTASNQVASASYSTVLSVSGSFAIPMFSPVFFSHQEPIIIQHVCCYFNSKVAPEIAPFDFGEATLNAGEAAQTQCLALKGDTPLNFTWTFHGDVTDFPTGVVTTSAGQRGSVLIIDSVTTIHSGMYTCTVRNQVASVSYSAVLSVSVAPEIVPFAFGDIYEGESSQVLCVLSKGDDPVRLEWYHGSELLSPIRQDLTVIPTGPRASVLVFNSLAANHFGNYSCRASNAAGNSSFTAELIINVAPKIVPFSFGDEAVMAGSAAQVTCLATEGDLPMDVQWHFRGSNVSALGLSMSTTRVGSRTNLLVIDTVSPENGGLYTCRATNAAGSADYSAELLVQERPTLLPLYLPNESVDQGSYVQLTCIATAGDLPLDFRWSIDGRQVPESTVSRVSPQTSLLILSSVGIHQAGNYSCRVNNSAGRSSSSIQVKVNVPPRWIVEPTDKAFAQGSEAKIECKSDGFPKPQISWKKAPGSTPNDYRDIRSNNYVRIEDAPPQFEIKFKNQTARRGEPAVLQCEAKGEKPIGILWNMNSKRLDSKSDPRYTIREEILPTGVLSDLSIKKLERTDSALFTCVATNAFGSDDTSINLIVQEPPEVPFGVKVLDKSGRSVQLSWSAPYDGNSPLTRYLIEYKISKGDWQADIDRVLVPGQQTVAGVYNLVPATTYHFRLVAENDVGSSDPSETVTIITAEEAPGGTPRGVKVEVVDQNTLKVSWKPPPKEHWNGEILGYYVGYKLATSDKPYLFETVEFSRELGKEHQLNISHLKMYTQYSVVVQAFNRVGAGPMSEEVIQHTGEGTPEQAPQDVTCTALTSQSIRLSWSSPSLTTVNGIIKGYKVIYGPSQIWFDETSKDSKIITTSETILHGLRKYTNYSMQVLAFTSGGDGVKSTPVSCHTEQDVPGSPSAVKALLMTPDSILVSWKAPELPNGIVNQYTVYIQEGTEDARSQKVSASQLNYEASGLKKKERYNFWVTASTNVGEGEPSKTVTIAPGTRVPAKIASFDNTFSVSYREDVKLPCQAVGAPLPEIQWKIKGTPYAASERIRLLPEGSLLVREVTRDDAGEYTCTVENMYGQDTVTHQLQVQAPPYPPHLSLASTTTTSITIKVKPRKEEETPIHGYTVHYKPEFGDWETTQIGNSLQDYTIENLWCGTRYQLYVRAYNGIGTGEGSDVINTRTKGSAPAVPDANRFIEGSASSVTLHLSAWSDGGCPMLYFVVEYRGKGNQDWTLVSNSVKPGGNFVVLDLSPATWYNLRVTAHNNAGSTVAEYEFATLTLTGGTIAPARETSEKENPLLAMLMNLNLVVPAAAAILVIIAAIVVICVIKGRNNGHKDDVIYNQASAGNATMKRNGGDMRDELGYIPPPNRKLPPVPGTQYNTCDRIKRGMDDEICPYATFHLLGFREEMDPNKAGNQFQTFPHPNGGQPPQQDMNHHRQASQSMPRPGNRMMRMPNGATYAPENCYDDPANCDMYGGAESNSYASYTNTNPPLPPPDFGTSPTQNTMLARRSVNGQQLRGNGTMNLPLPPYPDPPQPPLPPPRTGNDSANVSSSSNNDSTISAEISEAECDREHLVNRNYGVGIRTMNSKDGMSMEEMRKLIEKNEGGAHVTNGLIAYDTVNV</sequence>
<gene>
    <name evidence="17" type="ORF">APZ42_011033</name>
</gene>
<reference evidence="17 18" key="1">
    <citation type="submission" date="2016-03" db="EMBL/GenBank/DDBJ databases">
        <title>EvidentialGene: Evidence-directed Construction of Genes on Genomes.</title>
        <authorList>
            <person name="Gilbert D.G."/>
            <person name="Choi J.-H."/>
            <person name="Mockaitis K."/>
            <person name="Colbourne J."/>
            <person name="Pfrender M."/>
        </authorList>
    </citation>
    <scope>NUCLEOTIDE SEQUENCE [LARGE SCALE GENOMIC DNA]</scope>
    <source>
        <strain evidence="17 18">Xinb3</strain>
        <tissue evidence="17">Complete organism</tissue>
    </source>
</reference>
<dbReference type="CDD" id="cd20956">
    <property type="entry name" value="IgI_4_Dscam"/>
    <property type="match status" value="1"/>
</dbReference>
<dbReference type="PANTHER" id="PTHR10075">
    <property type="entry name" value="BASIGIN RELATED"/>
    <property type="match status" value="1"/>
</dbReference>
<feature type="domain" description="Fibronectin type-III" evidence="16">
    <location>
        <begin position="2724"/>
        <end position="2817"/>
    </location>
</feature>
<feature type="domain" description="Ig-like" evidence="15">
    <location>
        <begin position="2318"/>
        <end position="2410"/>
    </location>
</feature>
<feature type="domain" description="Ig-like" evidence="15">
    <location>
        <begin position="2165"/>
        <end position="2255"/>
    </location>
</feature>
<dbReference type="FunFam" id="2.60.40.10:FF:000302">
    <property type="entry name" value="Down syndrome cell adhesion molecule, isoform D"/>
    <property type="match status" value="1"/>
</dbReference>
<feature type="compositionally biased region" description="Pro residues" evidence="13">
    <location>
        <begin position="3342"/>
        <end position="3358"/>
    </location>
</feature>
<keyword evidence="3" id="KW-1003">Cell membrane</keyword>
<keyword evidence="8 14" id="KW-1133">Transmembrane helix</keyword>
<dbReference type="InterPro" id="IPR021012">
    <property type="entry name" value="Dscam1_C"/>
</dbReference>
<dbReference type="STRING" id="35525.A0A162T4R9"/>
<feature type="domain" description="Fibronectin type-III" evidence="16">
    <location>
        <begin position="2907"/>
        <end position="3000"/>
    </location>
</feature>
<evidence type="ECO:0000256" key="10">
    <source>
        <dbReference type="ARBA" id="ARBA00023157"/>
    </source>
</evidence>
<dbReference type="InterPro" id="IPR003599">
    <property type="entry name" value="Ig_sub"/>
</dbReference>
<feature type="domain" description="Ig-like" evidence="15">
    <location>
        <begin position="2817"/>
        <end position="2905"/>
    </location>
</feature>
<keyword evidence="9 14" id="KW-0472">Membrane</keyword>
<evidence type="ECO:0000259" key="16">
    <source>
        <dbReference type="PROSITE" id="PS50853"/>
    </source>
</evidence>
<dbReference type="Pfam" id="PF13927">
    <property type="entry name" value="Ig_3"/>
    <property type="match status" value="13"/>
</dbReference>
<dbReference type="CDD" id="cd20959">
    <property type="entry name" value="IgI_6_Dscam"/>
    <property type="match status" value="1"/>
</dbReference>
<dbReference type="FunFam" id="2.60.40.10:FF:000498">
    <property type="entry name" value="Down syndrome cell adhesion molecule, isoform J"/>
    <property type="match status" value="1"/>
</dbReference>
<keyword evidence="10" id="KW-1015">Disulfide bond</keyword>
<evidence type="ECO:0000256" key="9">
    <source>
        <dbReference type="ARBA" id="ARBA00023136"/>
    </source>
</evidence>
<keyword evidence="11" id="KW-0325">Glycoprotein</keyword>
<evidence type="ECO:0000259" key="15">
    <source>
        <dbReference type="PROSITE" id="PS50835"/>
    </source>
</evidence>
<dbReference type="SUPFAM" id="SSF48726">
    <property type="entry name" value="Immunoglobulin"/>
    <property type="match status" value="24"/>
</dbReference>
<dbReference type="PANTHER" id="PTHR10075:SF53">
    <property type="entry name" value="DOWN SYNDROME CELL ADHESION MOLECULE 1, ISOFORM BQ"/>
    <property type="match status" value="1"/>
</dbReference>
<dbReference type="InterPro" id="IPR007110">
    <property type="entry name" value="Ig-like_dom"/>
</dbReference>
<dbReference type="GO" id="GO:0007411">
    <property type="term" value="P:axon guidance"/>
    <property type="evidence" value="ECO:0007669"/>
    <property type="project" value="TreeGrafter"/>
</dbReference>
<feature type="domain" description="Ig-like" evidence="15">
    <location>
        <begin position="1074"/>
        <end position="1169"/>
    </location>
</feature>
<dbReference type="PROSITE" id="PS50853">
    <property type="entry name" value="FN3"/>
    <property type="match status" value="6"/>
</dbReference>
<evidence type="ECO:0000313" key="17">
    <source>
        <dbReference type="EMBL" id="KZS21907.1"/>
    </source>
</evidence>
<feature type="domain" description="Ig-like" evidence="15">
    <location>
        <begin position="1366"/>
        <end position="1457"/>
    </location>
</feature>
<keyword evidence="6" id="KW-0677">Repeat</keyword>
<dbReference type="Gene3D" id="2.60.40.10">
    <property type="entry name" value="Immunoglobulins"/>
    <property type="match status" value="30"/>
</dbReference>
<feature type="compositionally biased region" description="Polar residues" evidence="13">
    <location>
        <begin position="3235"/>
        <end position="3248"/>
    </location>
</feature>
<feature type="domain" description="Ig-like" evidence="15">
    <location>
        <begin position="2258"/>
        <end position="2293"/>
    </location>
</feature>
<feature type="domain" description="Ig-like" evidence="15">
    <location>
        <begin position="1654"/>
        <end position="1747"/>
    </location>
</feature>
<feature type="region of interest" description="Disordered" evidence="13">
    <location>
        <begin position="3298"/>
        <end position="3320"/>
    </location>
</feature>
<dbReference type="FunFam" id="2.60.40.10:FF:000719">
    <property type="entry name" value="nephrin isoform X1"/>
    <property type="match status" value="1"/>
</dbReference>
<dbReference type="FunFam" id="2.60.40.10:FF:000426">
    <property type="entry name" value="Down syndrome cell adhesion molecule, isoform J"/>
    <property type="match status" value="1"/>
</dbReference>
<dbReference type="FunFam" id="2.60.40.10:FF:000005">
    <property type="entry name" value="Neuronal cell adhesion molecule"/>
    <property type="match status" value="1"/>
</dbReference>
<dbReference type="InterPro" id="IPR013098">
    <property type="entry name" value="Ig_I-set"/>
</dbReference>
<organism evidence="17 18">
    <name type="scientific">Daphnia magna</name>
    <dbReference type="NCBI Taxonomy" id="35525"/>
    <lineage>
        <taxon>Eukaryota</taxon>
        <taxon>Metazoa</taxon>
        <taxon>Ecdysozoa</taxon>
        <taxon>Arthropoda</taxon>
        <taxon>Crustacea</taxon>
        <taxon>Branchiopoda</taxon>
        <taxon>Diplostraca</taxon>
        <taxon>Cladocera</taxon>
        <taxon>Anomopoda</taxon>
        <taxon>Daphniidae</taxon>
        <taxon>Daphnia</taxon>
    </lineage>
</organism>
<accession>A0A162T4R9</accession>
<dbReference type="InterPro" id="IPR056754">
    <property type="entry name" value="DSCAM/DSCAML_C"/>
</dbReference>
<feature type="domain" description="Ig-like" evidence="15">
    <location>
        <begin position="136"/>
        <end position="279"/>
    </location>
</feature>
<dbReference type="SMART" id="SM00060">
    <property type="entry name" value="FN3"/>
    <property type="match status" value="6"/>
</dbReference>
<dbReference type="Pfam" id="PF00041">
    <property type="entry name" value="fn3"/>
    <property type="match status" value="5"/>
</dbReference>
<comment type="subcellular location">
    <subcellularLocation>
        <location evidence="2">Cell membrane</location>
    </subcellularLocation>
    <subcellularLocation>
        <location evidence="1">Membrane</location>
        <topology evidence="1">Single-pass membrane protein</topology>
    </subcellularLocation>
</comment>
<dbReference type="FunFam" id="2.60.40.10:FF:000093">
    <property type="entry name" value="Down syndrome cell adhesion molecule, isoform B"/>
    <property type="match status" value="1"/>
</dbReference>
<evidence type="ECO:0000313" key="18">
    <source>
        <dbReference type="Proteomes" id="UP000076858"/>
    </source>
</evidence>
<feature type="domain" description="Ig-like" evidence="15">
    <location>
        <begin position="468"/>
        <end position="552"/>
    </location>
</feature>
<feature type="transmembrane region" description="Helical" evidence="14">
    <location>
        <begin position="3122"/>
        <end position="3143"/>
    </location>
</feature>
<evidence type="ECO:0000256" key="5">
    <source>
        <dbReference type="ARBA" id="ARBA00022729"/>
    </source>
</evidence>
<evidence type="ECO:0000256" key="1">
    <source>
        <dbReference type="ARBA" id="ARBA00004167"/>
    </source>
</evidence>
<keyword evidence="4 14" id="KW-0812">Transmembrane</keyword>
<dbReference type="InterPro" id="IPR013151">
    <property type="entry name" value="Immunoglobulin_dom"/>
</dbReference>
<evidence type="ECO:0000256" key="6">
    <source>
        <dbReference type="ARBA" id="ARBA00022737"/>
    </source>
</evidence>
<feature type="domain" description="Ig-like" evidence="15">
    <location>
        <begin position="655"/>
        <end position="746"/>
    </location>
</feature>
<dbReference type="Pfam" id="PF07679">
    <property type="entry name" value="I-set"/>
    <property type="match status" value="7"/>
</dbReference>
<dbReference type="Pfam" id="PF12355">
    <property type="entry name" value="Dscam_C"/>
    <property type="match status" value="1"/>
</dbReference>
<evidence type="ECO:0000256" key="7">
    <source>
        <dbReference type="ARBA" id="ARBA00022889"/>
    </source>
</evidence>
<evidence type="ECO:0000256" key="8">
    <source>
        <dbReference type="ARBA" id="ARBA00022989"/>
    </source>
</evidence>
<feature type="domain" description="Ig-like" evidence="15">
    <location>
        <begin position="1750"/>
        <end position="1843"/>
    </location>
</feature>
<keyword evidence="18" id="KW-1185">Reference proteome</keyword>
<dbReference type="FunFam" id="2.60.40.10:FF:000017">
    <property type="entry name" value="Down syndrome cell adhesion molecule b"/>
    <property type="match status" value="15"/>
</dbReference>
<dbReference type="SUPFAM" id="SSF49265">
    <property type="entry name" value="Fibronectin type III"/>
    <property type="match status" value="3"/>
</dbReference>
<feature type="domain" description="Ig-like" evidence="15">
    <location>
        <begin position="370"/>
        <end position="463"/>
    </location>
</feature>
<feature type="region of interest" description="Disordered" evidence="13">
    <location>
        <begin position="3332"/>
        <end position="3376"/>
    </location>
</feature>
<feature type="domain" description="Fibronectin type-III" evidence="16">
    <location>
        <begin position="2519"/>
        <end position="2619"/>
    </location>
</feature>
<evidence type="ECO:0000256" key="12">
    <source>
        <dbReference type="ARBA" id="ARBA00023319"/>
    </source>
</evidence>
<dbReference type="GO" id="GO:0030424">
    <property type="term" value="C:axon"/>
    <property type="evidence" value="ECO:0007669"/>
    <property type="project" value="TreeGrafter"/>
</dbReference>
<feature type="domain" description="Ig-like" evidence="15">
    <location>
        <begin position="1462"/>
        <end position="1553"/>
    </location>
</feature>
<dbReference type="Pfam" id="PF25059">
    <property type="entry name" value="FN3_DSCAM-DSCAML_C"/>
    <property type="match status" value="1"/>
</dbReference>
<dbReference type="EMBL" id="LRGB01000007">
    <property type="protein sequence ID" value="KZS21907.1"/>
    <property type="molecule type" value="Genomic_DNA"/>
</dbReference>
<feature type="domain" description="Ig-like" evidence="15">
    <location>
        <begin position="1973"/>
        <end position="2065"/>
    </location>
</feature>
<feature type="domain" description="Ig-like" evidence="15">
    <location>
        <begin position="283"/>
        <end position="362"/>
    </location>
</feature>
<evidence type="ECO:0000256" key="2">
    <source>
        <dbReference type="ARBA" id="ARBA00004236"/>
    </source>
</evidence>
<dbReference type="InterPro" id="IPR036116">
    <property type="entry name" value="FN3_sf"/>
</dbReference>
<dbReference type="CDD" id="cd00063">
    <property type="entry name" value="FN3"/>
    <property type="match status" value="6"/>
</dbReference>
<dbReference type="FunFam" id="2.60.40.10:FF:000410">
    <property type="entry name" value="Down syndrome cell adhesion molecule, isoform H"/>
    <property type="match status" value="1"/>
</dbReference>
<keyword evidence="12" id="KW-0393">Immunoglobulin domain</keyword>
<feature type="domain" description="Ig-like" evidence="15">
    <location>
        <begin position="879"/>
        <end position="973"/>
    </location>
</feature>
<dbReference type="OrthoDB" id="5969272at2759"/>
<feature type="compositionally biased region" description="Low complexity" evidence="13">
    <location>
        <begin position="3361"/>
        <end position="3374"/>
    </location>
</feature>
<keyword evidence="5" id="KW-0732">Signal</keyword>
<evidence type="ECO:0000256" key="13">
    <source>
        <dbReference type="SAM" id="MobiDB-lite"/>
    </source>
</evidence>
<evidence type="ECO:0000256" key="3">
    <source>
        <dbReference type="ARBA" id="ARBA00022475"/>
    </source>
</evidence>
<feature type="domain" description="Ig-like" evidence="15">
    <location>
        <begin position="559"/>
        <end position="650"/>
    </location>
</feature>
<protein>
    <submittedName>
        <fullName evidence="17">Pregnancy-specific beta-1-glycoprotein 8</fullName>
    </submittedName>
</protein>
<keyword evidence="17" id="KW-0635">Pregnancy</keyword>
<dbReference type="InterPro" id="IPR003598">
    <property type="entry name" value="Ig_sub2"/>
</dbReference>
<dbReference type="Pfam" id="PF00047">
    <property type="entry name" value="ig"/>
    <property type="match status" value="2"/>
</dbReference>
<feature type="domain" description="Ig-like" evidence="15">
    <location>
        <begin position="2068"/>
        <end position="2160"/>
    </location>
</feature>
<feature type="domain" description="Ig-like" evidence="15">
    <location>
        <begin position="1877"/>
        <end position="1968"/>
    </location>
</feature>
<dbReference type="GO" id="GO:0005886">
    <property type="term" value="C:plasma membrane"/>
    <property type="evidence" value="ECO:0007669"/>
    <property type="project" value="UniProtKB-SubCell"/>
</dbReference>
<feature type="domain" description="Ig-like" evidence="15">
    <location>
        <begin position="1558"/>
        <end position="1649"/>
    </location>
</feature>
<dbReference type="InterPro" id="IPR003961">
    <property type="entry name" value="FN3_dom"/>
</dbReference>
<proteinExistence type="predicted"/>
<keyword evidence="7" id="KW-0130">Cell adhesion</keyword>
<dbReference type="SMART" id="SM00409">
    <property type="entry name" value="IG"/>
    <property type="match status" value="23"/>
</dbReference>
<evidence type="ECO:0000256" key="11">
    <source>
        <dbReference type="ARBA" id="ARBA00023180"/>
    </source>
</evidence>
<dbReference type="FunFam" id="2.60.40.10:FF:000394">
    <property type="entry name" value="Down syndrome cell adhesion molecule, isoform J"/>
    <property type="match status" value="1"/>
</dbReference>
<comment type="caution">
    <text evidence="17">The sequence shown here is derived from an EMBL/GenBank/DDBJ whole genome shotgun (WGS) entry which is preliminary data.</text>
</comment>
<dbReference type="GO" id="GO:0098632">
    <property type="term" value="F:cell-cell adhesion mediator activity"/>
    <property type="evidence" value="ECO:0007669"/>
    <property type="project" value="TreeGrafter"/>
</dbReference>
<dbReference type="CDD" id="cd20958">
    <property type="entry name" value="IgI_5_Dscam"/>
    <property type="match status" value="1"/>
</dbReference>
<dbReference type="PROSITE" id="PS50835">
    <property type="entry name" value="IG_LIKE"/>
    <property type="match status" value="24"/>
</dbReference>
<evidence type="ECO:0000256" key="14">
    <source>
        <dbReference type="SAM" id="Phobius"/>
    </source>
</evidence>
<feature type="domain" description="Fibronectin type-III" evidence="16">
    <location>
        <begin position="3004"/>
        <end position="3099"/>
    </location>
</feature>
<dbReference type="Proteomes" id="UP000076858">
    <property type="component" value="Unassembled WGS sequence"/>
</dbReference>
<feature type="domain" description="Ig-like" evidence="15">
    <location>
        <begin position="978"/>
        <end position="1069"/>
    </location>
</feature>
<feature type="domain" description="Fibronectin type-III" evidence="16">
    <location>
        <begin position="2419"/>
        <end position="2514"/>
    </location>
</feature>
<feature type="domain" description="Ig-like" evidence="15">
    <location>
        <begin position="1174"/>
        <end position="1265"/>
    </location>
</feature>
<feature type="domain" description="Ig-like" evidence="15">
    <location>
        <begin position="1270"/>
        <end position="1361"/>
    </location>
</feature>